<dbReference type="GO" id="GO:0008408">
    <property type="term" value="F:3'-5' exonuclease activity"/>
    <property type="evidence" value="ECO:0007669"/>
    <property type="project" value="TreeGrafter"/>
</dbReference>
<dbReference type="SUPFAM" id="SSF53098">
    <property type="entry name" value="Ribonuclease H-like"/>
    <property type="match status" value="1"/>
</dbReference>
<reference evidence="4" key="2">
    <citation type="submission" date="2025-08" db="UniProtKB">
        <authorList>
            <consortium name="RefSeq"/>
        </authorList>
    </citation>
    <scope>IDENTIFICATION</scope>
    <source>
        <tissue evidence="4">Leaf</tissue>
    </source>
</reference>
<dbReference type="PANTHER" id="PTHR13620:SF105">
    <property type="entry name" value="OS01G0737700 PROTEIN"/>
    <property type="match status" value="1"/>
</dbReference>
<evidence type="ECO:0000256" key="2">
    <source>
        <dbReference type="ARBA" id="ARBA00022801"/>
    </source>
</evidence>
<protein>
    <submittedName>
        <fullName evidence="4">Uncharacterized protein LOC109714634</fullName>
    </submittedName>
</protein>
<dbReference type="InterPro" id="IPR036397">
    <property type="entry name" value="RNaseH_sf"/>
</dbReference>
<organism evidence="3 4">
    <name type="scientific">Ananas comosus</name>
    <name type="common">Pineapple</name>
    <name type="synonym">Ananas ananas</name>
    <dbReference type="NCBI Taxonomy" id="4615"/>
    <lineage>
        <taxon>Eukaryota</taxon>
        <taxon>Viridiplantae</taxon>
        <taxon>Streptophyta</taxon>
        <taxon>Embryophyta</taxon>
        <taxon>Tracheophyta</taxon>
        <taxon>Spermatophyta</taxon>
        <taxon>Magnoliopsida</taxon>
        <taxon>Liliopsida</taxon>
        <taxon>Poales</taxon>
        <taxon>Bromeliaceae</taxon>
        <taxon>Bromelioideae</taxon>
        <taxon>Ananas</taxon>
    </lineage>
</organism>
<keyword evidence="2" id="KW-0378">Hydrolase</keyword>
<sequence>MEIGSAQLINQLADVTAAEVTFCNGHRVTTIITSTAGFVAGWINEVIQSHMPPASANGRVVVGLHVRHYRSDAIAILQLCVGNQCLIYQLMHRRDAGPPDRLYEFLDDDRFCFTGVAVERAVNMLRMQFGHTVRVWADLGDAASRRRADLRWAGLDQLAREVMGVVIMRTNEVRWSSLLVPVLPMEHVPLACVDSVFSYELGMILLSSPSIS</sequence>
<dbReference type="InterPro" id="IPR051132">
    <property type="entry name" value="3-5_Exonuclease_domain"/>
</dbReference>
<evidence type="ECO:0000313" key="4">
    <source>
        <dbReference type="RefSeq" id="XP_020094918.1"/>
    </source>
</evidence>
<dbReference type="InterPro" id="IPR012337">
    <property type="entry name" value="RNaseH-like_sf"/>
</dbReference>
<dbReference type="Gene3D" id="3.30.420.10">
    <property type="entry name" value="Ribonuclease H-like superfamily/Ribonuclease H"/>
    <property type="match status" value="1"/>
</dbReference>
<keyword evidence="3" id="KW-1185">Reference proteome</keyword>
<dbReference type="OrthoDB" id="607706at2759"/>
<evidence type="ECO:0000256" key="1">
    <source>
        <dbReference type="ARBA" id="ARBA00022722"/>
    </source>
</evidence>
<dbReference type="Gramene" id="Aco016629.1.mrna1">
    <property type="protein sequence ID" value="Aco016629.1.mrna1.cds1"/>
    <property type="gene ID" value="Aco016629.1.path1"/>
</dbReference>
<dbReference type="GO" id="GO:0003676">
    <property type="term" value="F:nucleic acid binding"/>
    <property type="evidence" value="ECO:0007669"/>
    <property type="project" value="InterPro"/>
</dbReference>
<keyword evidence="1" id="KW-0540">Nuclease</keyword>
<dbReference type="Proteomes" id="UP000515123">
    <property type="component" value="Linkage group 8"/>
</dbReference>
<gene>
    <name evidence="4" type="primary">LOC109714634</name>
</gene>
<evidence type="ECO:0000313" key="3">
    <source>
        <dbReference type="Proteomes" id="UP000515123"/>
    </source>
</evidence>
<accession>A0A6P5FN59</accession>
<dbReference type="PANTHER" id="PTHR13620">
    <property type="entry name" value="3-5 EXONUCLEASE"/>
    <property type="match status" value="1"/>
</dbReference>
<dbReference type="RefSeq" id="XP_020094918.1">
    <property type="nucleotide sequence ID" value="XM_020239329.1"/>
</dbReference>
<dbReference type="AlphaFoldDB" id="A0A6P5FN59"/>
<name>A0A6P5FN59_ANACO</name>
<reference evidence="3" key="1">
    <citation type="journal article" date="2015" name="Nat. Genet.">
        <title>The pineapple genome and the evolution of CAM photosynthesis.</title>
        <authorList>
            <person name="Ming R."/>
            <person name="VanBuren R."/>
            <person name="Wai C.M."/>
            <person name="Tang H."/>
            <person name="Schatz M.C."/>
            <person name="Bowers J.E."/>
            <person name="Lyons E."/>
            <person name="Wang M.L."/>
            <person name="Chen J."/>
            <person name="Biggers E."/>
            <person name="Zhang J."/>
            <person name="Huang L."/>
            <person name="Zhang L."/>
            <person name="Miao W."/>
            <person name="Zhang J."/>
            <person name="Ye Z."/>
            <person name="Miao C."/>
            <person name="Lin Z."/>
            <person name="Wang H."/>
            <person name="Zhou H."/>
            <person name="Yim W.C."/>
            <person name="Priest H.D."/>
            <person name="Zheng C."/>
            <person name="Woodhouse M."/>
            <person name="Edger P.P."/>
            <person name="Guyot R."/>
            <person name="Guo H.B."/>
            <person name="Guo H."/>
            <person name="Zheng G."/>
            <person name="Singh R."/>
            <person name="Sharma A."/>
            <person name="Min X."/>
            <person name="Zheng Y."/>
            <person name="Lee H."/>
            <person name="Gurtowski J."/>
            <person name="Sedlazeck F.J."/>
            <person name="Harkess A."/>
            <person name="McKain M.R."/>
            <person name="Liao Z."/>
            <person name="Fang J."/>
            <person name="Liu J."/>
            <person name="Zhang X."/>
            <person name="Zhang Q."/>
            <person name="Hu W."/>
            <person name="Qin Y."/>
            <person name="Wang K."/>
            <person name="Chen L.Y."/>
            <person name="Shirley N."/>
            <person name="Lin Y.R."/>
            <person name="Liu L.Y."/>
            <person name="Hernandez A.G."/>
            <person name="Wright C.L."/>
            <person name="Bulone V."/>
            <person name="Tuskan G.A."/>
            <person name="Heath K."/>
            <person name="Zee F."/>
            <person name="Moore P.H."/>
            <person name="Sunkar R."/>
            <person name="Leebens-Mack J.H."/>
            <person name="Mockler T."/>
            <person name="Bennetzen J.L."/>
            <person name="Freeling M."/>
            <person name="Sankoff D."/>
            <person name="Paterson A.H."/>
            <person name="Zhu X."/>
            <person name="Yang X."/>
            <person name="Smith J.A."/>
            <person name="Cushman J.C."/>
            <person name="Paull R.E."/>
            <person name="Yu Q."/>
        </authorList>
    </citation>
    <scope>NUCLEOTIDE SEQUENCE [LARGE SCALE GENOMIC DNA]</scope>
    <source>
        <strain evidence="3">cv. F153</strain>
    </source>
</reference>
<dbReference type="GO" id="GO:0005634">
    <property type="term" value="C:nucleus"/>
    <property type="evidence" value="ECO:0007669"/>
    <property type="project" value="TreeGrafter"/>
</dbReference>
<proteinExistence type="predicted"/>
<dbReference type="GeneID" id="109714634"/>
<dbReference type="GO" id="GO:0005737">
    <property type="term" value="C:cytoplasm"/>
    <property type="evidence" value="ECO:0007669"/>
    <property type="project" value="TreeGrafter"/>
</dbReference>